<evidence type="ECO:0000313" key="1">
    <source>
        <dbReference type="EMBL" id="KAH3858383.1"/>
    </source>
</evidence>
<dbReference type="AlphaFoldDB" id="A0A9D4LGW8"/>
<reference evidence="1" key="2">
    <citation type="submission" date="2020-11" db="EMBL/GenBank/DDBJ databases">
        <authorList>
            <person name="McCartney M.A."/>
            <person name="Auch B."/>
            <person name="Kono T."/>
            <person name="Mallez S."/>
            <person name="Becker A."/>
            <person name="Gohl D.M."/>
            <person name="Silverstein K.A.T."/>
            <person name="Koren S."/>
            <person name="Bechman K.B."/>
            <person name="Herman A."/>
            <person name="Abrahante J.E."/>
            <person name="Garbe J."/>
        </authorList>
    </citation>
    <scope>NUCLEOTIDE SEQUENCE</scope>
    <source>
        <strain evidence="1">Duluth1</strain>
        <tissue evidence="1">Whole animal</tissue>
    </source>
</reference>
<keyword evidence="2" id="KW-1185">Reference proteome</keyword>
<reference evidence="1" key="1">
    <citation type="journal article" date="2019" name="bioRxiv">
        <title>The Genome of the Zebra Mussel, Dreissena polymorpha: A Resource for Invasive Species Research.</title>
        <authorList>
            <person name="McCartney M.A."/>
            <person name="Auch B."/>
            <person name="Kono T."/>
            <person name="Mallez S."/>
            <person name="Zhang Y."/>
            <person name="Obille A."/>
            <person name="Becker A."/>
            <person name="Abrahante J.E."/>
            <person name="Garbe J."/>
            <person name="Badalamenti J.P."/>
            <person name="Herman A."/>
            <person name="Mangelson H."/>
            <person name="Liachko I."/>
            <person name="Sullivan S."/>
            <person name="Sone E.D."/>
            <person name="Koren S."/>
            <person name="Silverstein K.A.T."/>
            <person name="Beckman K.B."/>
            <person name="Gohl D.M."/>
        </authorList>
    </citation>
    <scope>NUCLEOTIDE SEQUENCE</scope>
    <source>
        <strain evidence="1">Duluth1</strain>
        <tissue evidence="1">Whole animal</tissue>
    </source>
</reference>
<protein>
    <submittedName>
        <fullName evidence="1">Uncharacterized protein</fullName>
    </submittedName>
</protein>
<dbReference type="EMBL" id="JAIWYP010000003">
    <property type="protein sequence ID" value="KAH3858383.1"/>
    <property type="molecule type" value="Genomic_DNA"/>
</dbReference>
<organism evidence="1 2">
    <name type="scientific">Dreissena polymorpha</name>
    <name type="common">Zebra mussel</name>
    <name type="synonym">Mytilus polymorpha</name>
    <dbReference type="NCBI Taxonomy" id="45954"/>
    <lineage>
        <taxon>Eukaryota</taxon>
        <taxon>Metazoa</taxon>
        <taxon>Spiralia</taxon>
        <taxon>Lophotrochozoa</taxon>
        <taxon>Mollusca</taxon>
        <taxon>Bivalvia</taxon>
        <taxon>Autobranchia</taxon>
        <taxon>Heteroconchia</taxon>
        <taxon>Euheterodonta</taxon>
        <taxon>Imparidentia</taxon>
        <taxon>Neoheterodontei</taxon>
        <taxon>Myida</taxon>
        <taxon>Dreissenoidea</taxon>
        <taxon>Dreissenidae</taxon>
        <taxon>Dreissena</taxon>
    </lineage>
</organism>
<dbReference type="Proteomes" id="UP000828390">
    <property type="component" value="Unassembled WGS sequence"/>
</dbReference>
<sequence>MTFIHSSRYVQLVPIPSYPVPTEPVLSQFDYVRTHFFFIRCAVVTRLKAVLTPSYYVLSTLRTSYLKRSANGVGLSENGLDGPETDSICVASYRYIDHDSQMTPIDFEVTRSKVKVTDVNPLDAAGDAMVSPALLYGALA</sequence>
<comment type="caution">
    <text evidence="1">The sequence shown here is derived from an EMBL/GenBank/DDBJ whole genome shotgun (WGS) entry which is preliminary data.</text>
</comment>
<gene>
    <name evidence="1" type="ORF">DPMN_101006</name>
</gene>
<proteinExistence type="predicted"/>
<name>A0A9D4LGW8_DREPO</name>
<accession>A0A9D4LGW8</accession>
<evidence type="ECO:0000313" key="2">
    <source>
        <dbReference type="Proteomes" id="UP000828390"/>
    </source>
</evidence>